<dbReference type="Gene3D" id="3.40.30.10">
    <property type="entry name" value="Glutaredoxin"/>
    <property type="match status" value="1"/>
</dbReference>
<evidence type="ECO:0000256" key="4">
    <source>
        <dbReference type="ARBA" id="ARBA00022692"/>
    </source>
</evidence>
<feature type="transmembrane region" description="Helical" evidence="9">
    <location>
        <begin position="174"/>
        <end position="192"/>
    </location>
</feature>
<sequence length="319" mass="36083">MKQAISFLFVALQFVLLGLVSADPKKDKLISLVQNDNLIKLNSNTYDRFTEGKRDYGMVVLLTALGPQFNCMPCRQFDPEYALVAKSFSGTKEKNNLFFSRLDFQDGQAIYQKLKLMSAPNVFYFPPQKAGENVEFVKYDLTRNGFKAEEFARFLSQQTGFKVPVSRPIDYTEVTKKVIMAVVAAATLKFAYRNFAFIFYHKNTWTVISIGIILVMTSGYMWNRIRQPAFFLPGKNGEINYIAAGFSSQLGAESQIIASIYGVLTFSLIALISSVPKLEDPLRQRIGIYIWLACLVFIFSALLGIFKIKNGGYPFKLLL</sequence>
<evidence type="ECO:0000256" key="2">
    <source>
        <dbReference type="ARBA" id="ARBA00004477"/>
    </source>
</evidence>
<feature type="chain" id="PRO_5008889430" evidence="10">
    <location>
        <begin position="23"/>
        <end position="319"/>
    </location>
</feature>
<evidence type="ECO:0000256" key="1">
    <source>
        <dbReference type="ARBA" id="ARBA00002791"/>
    </source>
</evidence>
<dbReference type="Pfam" id="PF04756">
    <property type="entry name" value="OST3_OST6"/>
    <property type="match status" value="1"/>
</dbReference>
<proteinExistence type="inferred from homology"/>
<comment type="similarity">
    <text evidence="3">Belongs to the OST3/OST6 family.</text>
</comment>
<dbReference type="PANTHER" id="PTHR12692">
    <property type="entry name" value="DOLICHYL-DIPHOSPHOOLIGOSACCHARIDE--PROTEIN GLYCOSYLTRANSFERASE-RELATED"/>
    <property type="match status" value="1"/>
</dbReference>
<evidence type="ECO:0000256" key="7">
    <source>
        <dbReference type="ARBA" id="ARBA00022989"/>
    </source>
</evidence>
<name>A0A1C7N212_9FUNG</name>
<reference evidence="11 12" key="1">
    <citation type="submission" date="2016-03" db="EMBL/GenBank/DDBJ databases">
        <title>Choanephora cucurbitarum.</title>
        <authorList>
            <person name="Min B."/>
            <person name="Park H."/>
            <person name="Park J.-H."/>
            <person name="Shin H.-D."/>
            <person name="Choi I.-G."/>
        </authorList>
    </citation>
    <scope>NUCLEOTIDE SEQUENCE [LARGE SCALE GENOMIC DNA]</scope>
    <source>
        <strain evidence="11 12">KUS-F28377</strain>
    </source>
</reference>
<evidence type="ECO:0000256" key="6">
    <source>
        <dbReference type="ARBA" id="ARBA00022824"/>
    </source>
</evidence>
<accession>A0A1C7N212</accession>
<feature type="transmembrane region" description="Helical" evidence="9">
    <location>
        <begin position="204"/>
        <end position="222"/>
    </location>
</feature>
<dbReference type="Proteomes" id="UP000093000">
    <property type="component" value="Unassembled WGS sequence"/>
</dbReference>
<comment type="caution">
    <text evidence="11">The sequence shown here is derived from an EMBL/GenBank/DDBJ whole genome shotgun (WGS) entry which is preliminary data.</text>
</comment>
<organism evidence="11 12">
    <name type="scientific">Choanephora cucurbitarum</name>
    <dbReference type="NCBI Taxonomy" id="101091"/>
    <lineage>
        <taxon>Eukaryota</taxon>
        <taxon>Fungi</taxon>
        <taxon>Fungi incertae sedis</taxon>
        <taxon>Mucoromycota</taxon>
        <taxon>Mucoromycotina</taxon>
        <taxon>Mucoromycetes</taxon>
        <taxon>Mucorales</taxon>
        <taxon>Mucorineae</taxon>
        <taxon>Choanephoraceae</taxon>
        <taxon>Choanephoroideae</taxon>
        <taxon>Choanephora</taxon>
    </lineage>
</organism>
<feature type="transmembrane region" description="Helical" evidence="9">
    <location>
        <begin position="256"/>
        <end position="276"/>
    </location>
</feature>
<evidence type="ECO:0000256" key="9">
    <source>
        <dbReference type="SAM" id="Phobius"/>
    </source>
</evidence>
<evidence type="ECO:0000313" key="12">
    <source>
        <dbReference type="Proteomes" id="UP000093000"/>
    </source>
</evidence>
<comment type="subcellular location">
    <subcellularLocation>
        <location evidence="2">Endoplasmic reticulum membrane</location>
        <topology evidence="2">Multi-pass membrane protein</topology>
    </subcellularLocation>
</comment>
<dbReference type="EMBL" id="LUGH01000726">
    <property type="protein sequence ID" value="OBZ83077.1"/>
    <property type="molecule type" value="Genomic_DNA"/>
</dbReference>
<dbReference type="OrthoDB" id="67566at2759"/>
<comment type="function">
    <text evidence="1">Subunit of the oligosaccharyl transferase (OST) complex that catalyzes the initial transfer of a defined glycan (Glc(3)Man(9)GlcNAc(2) in eukaryotes) from the lipid carrier dolichol-pyrophosphate to an asparagine residue within an Asn-X-Ser/Thr consensus motif in nascent polypeptide chains, the first step in protein N-glycosylation. N-glycosylation occurs cotranslationally and the complex associates with the Sec61 complex at the channel-forming translocon complex that mediates protein translocation across the endoplasmic reticulum (ER). All subunits are required for a maximal enzyme activity.</text>
</comment>
<feature type="signal peptide" evidence="10">
    <location>
        <begin position="1"/>
        <end position="22"/>
    </location>
</feature>
<keyword evidence="12" id="KW-1185">Reference proteome</keyword>
<evidence type="ECO:0000313" key="11">
    <source>
        <dbReference type="EMBL" id="OBZ83077.1"/>
    </source>
</evidence>
<dbReference type="GO" id="GO:0018279">
    <property type="term" value="P:protein N-linked glycosylation via asparagine"/>
    <property type="evidence" value="ECO:0007669"/>
    <property type="project" value="TreeGrafter"/>
</dbReference>
<dbReference type="InterPro" id="IPR036249">
    <property type="entry name" value="Thioredoxin-like_sf"/>
</dbReference>
<dbReference type="GO" id="GO:0008250">
    <property type="term" value="C:oligosaccharyltransferase complex"/>
    <property type="evidence" value="ECO:0007669"/>
    <property type="project" value="TreeGrafter"/>
</dbReference>
<dbReference type="SUPFAM" id="SSF52833">
    <property type="entry name" value="Thioredoxin-like"/>
    <property type="match status" value="1"/>
</dbReference>
<feature type="transmembrane region" description="Helical" evidence="9">
    <location>
        <begin position="288"/>
        <end position="308"/>
    </location>
</feature>
<protein>
    <submittedName>
        <fullName evidence="11">Magnesium transporter protein 1</fullName>
    </submittedName>
</protein>
<keyword evidence="8 9" id="KW-0472">Membrane</keyword>
<keyword evidence="4 9" id="KW-0812">Transmembrane</keyword>
<dbReference type="InterPro" id="IPR021149">
    <property type="entry name" value="OligosaccharylTrfase_OST3/OST6"/>
</dbReference>
<keyword evidence="6" id="KW-0256">Endoplasmic reticulum</keyword>
<dbReference type="InParanoid" id="A0A1C7N212"/>
<dbReference type="FunCoup" id="A0A1C7N212">
    <property type="interactions" value="267"/>
</dbReference>
<keyword evidence="7 9" id="KW-1133">Transmembrane helix</keyword>
<evidence type="ECO:0000256" key="10">
    <source>
        <dbReference type="SAM" id="SignalP"/>
    </source>
</evidence>
<evidence type="ECO:0000256" key="8">
    <source>
        <dbReference type="ARBA" id="ARBA00023136"/>
    </source>
</evidence>
<evidence type="ECO:0000256" key="5">
    <source>
        <dbReference type="ARBA" id="ARBA00022729"/>
    </source>
</evidence>
<evidence type="ECO:0000256" key="3">
    <source>
        <dbReference type="ARBA" id="ARBA00009561"/>
    </source>
</evidence>
<dbReference type="AlphaFoldDB" id="A0A1C7N212"/>
<dbReference type="PANTHER" id="PTHR12692:SF0">
    <property type="entry name" value="GH11935P"/>
    <property type="match status" value="1"/>
</dbReference>
<keyword evidence="5 10" id="KW-0732">Signal</keyword>
<gene>
    <name evidence="11" type="primary">magt1</name>
    <name evidence="11" type="ORF">A0J61_08873</name>
</gene>
<dbReference type="STRING" id="101091.A0A1C7N212"/>